<accession>A0A645FEU1</accession>
<gene>
    <name evidence="1" type="ORF">SDC9_160147</name>
</gene>
<name>A0A645FEU1_9ZZZZ</name>
<protein>
    <submittedName>
        <fullName evidence="1">Uncharacterized protein</fullName>
    </submittedName>
</protein>
<organism evidence="1">
    <name type="scientific">bioreactor metagenome</name>
    <dbReference type="NCBI Taxonomy" id="1076179"/>
    <lineage>
        <taxon>unclassified sequences</taxon>
        <taxon>metagenomes</taxon>
        <taxon>ecological metagenomes</taxon>
    </lineage>
</organism>
<dbReference type="Pfam" id="PF14054">
    <property type="entry name" value="DUF4249"/>
    <property type="match status" value="1"/>
</dbReference>
<dbReference type="AlphaFoldDB" id="A0A645FEU1"/>
<sequence>MGYYTVVEINEEDYEVRNPPLEIIVSALSPELYRYLKSTEGRRYDDELYFISEPKVTFTNVNNGIGVVGAISDVRKRIRPALYPGGKNTVPR</sequence>
<comment type="caution">
    <text evidence="1">The sequence shown here is derived from an EMBL/GenBank/DDBJ whole genome shotgun (WGS) entry which is preliminary data.</text>
</comment>
<dbReference type="InterPro" id="IPR025345">
    <property type="entry name" value="DUF4249"/>
</dbReference>
<proteinExistence type="predicted"/>
<evidence type="ECO:0000313" key="1">
    <source>
        <dbReference type="EMBL" id="MPN12827.1"/>
    </source>
</evidence>
<dbReference type="EMBL" id="VSSQ01059245">
    <property type="protein sequence ID" value="MPN12827.1"/>
    <property type="molecule type" value="Genomic_DNA"/>
</dbReference>
<reference evidence="1" key="1">
    <citation type="submission" date="2019-08" db="EMBL/GenBank/DDBJ databases">
        <authorList>
            <person name="Kucharzyk K."/>
            <person name="Murdoch R.W."/>
            <person name="Higgins S."/>
            <person name="Loffler F."/>
        </authorList>
    </citation>
    <scope>NUCLEOTIDE SEQUENCE</scope>
</reference>